<dbReference type="EMBL" id="FR824444">
    <property type="protein sequence ID" value="CCA26675.1"/>
    <property type="molecule type" value="Genomic_DNA"/>
</dbReference>
<feature type="compositionally biased region" description="Basic and acidic residues" evidence="1">
    <location>
        <begin position="47"/>
        <end position="61"/>
    </location>
</feature>
<sequence>MGCCQSQVPLRNATERQERQEQRLAVNENSTYTNGKKQQVTDPISLQEKRTQLAEAAEKRQQNWRQGGSSDPVKASSIRQRREKDEILGKVYTKYQALGNEPPIGLPSCDYDQLRRHLATL</sequence>
<reference evidence="2" key="2">
    <citation type="submission" date="2011-02" db="EMBL/GenBank/DDBJ databases">
        <authorList>
            <person name="MacLean D."/>
        </authorList>
    </citation>
    <scope>NUCLEOTIDE SEQUENCE</scope>
</reference>
<dbReference type="AlphaFoldDB" id="F0WYW2"/>
<proteinExistence type="predicted"/>
<organism evidence="2">
    <name type="scientific">Albugo laibachii Nc14</name>
    <dbReference type="NCBI Taxonomy" id="890382"/>
    <lineage>
        <taxon>Eukaryota</taxon>
        <taxon>Sar</taxon>
        <taxon>Stramenopiles</taxon>
        <taxon>Oomycota</taxon>
        <taxon>Peronosporomycetes</taxon>
        <taxon>Albuginales</taxon>
        <taxon>Albuginaceae</taxon>
        <taxon>Albugo</taxon>
    </lineage>
</organism>
<dbReference type="HOGENOM" id="CLU_2054381_0_0_1"/>
<feature type="compositionally biased region" description="Polar residues" evidence="1">
    <location>
        <begin position="27"/>
        <end position="44"/>
    </location>
</feature>
<protein>
    <submittedName>
        <fullName evidence="2">AlNc14C401G11373 protein</fullName>
    </submittedName>
</protein>
<evidence type="ECO:0000256" key="1">
    <source>
        <dbReference type="SAM" id="MobiDB-lite"/>
    </source>
</evidence>
<feature type="region of interest" description="Disordered" evidence="1">
    <location>
        <begin position="1"/>
        <end position="82"/>
    </location>
</feature>
<feature type="compositionally biased region" description="Basic and acidic residues" evidence="1">
    <location>
        <begin position="13"/>
        <end position="22"/>
    </location>
</feature>
<name>F0WYW2_9STRA</name>
<accession>F0WYW2</accession>
<reference evidence="2" key="1">
    <citation type="journal article" date="2011" name="PLoS Biol.">
        <title>Gene gain and loss during evolution of obligate parasitism in the white rust pathogen of Arabidopsis thaliana.</title>
        <authorList>
            <person name="Kemen E."/>
            <person name="Gardiner A."/>
            <person name="Schultz-Larsen T."/>
            <person name="Kemen A.C."/>
            <person name="Balmuth A.L."/>
            <person name="Robert-Seilaniantz A."/>
            <person name="Bailey K."/>
            <person name="Holub E."/>
            <person name="Studholme D.J."/>
            <person name="Maclean D."/>
            <person name="Jones J.D."/>
        </authorList>
    </citation>
    <scope>NUCLEOTIDE SEQUENCE</scope>
</reference>
<evidence type="ECO:0000313" key="2">
    <source>
        <dbReference type="EMBL" id="CCA26675.1"/>
    </source>
</evidence>
<gene>
    <name evidence="2" type="primary">AlNc14C401G11373</name>
    <name evidence="2" type="ORF">ALNC14_128190</name>
</gene>